<evidence type="ECO:0000313" key="11">
    <source>
        <dbReference type="EMBL" id="CAG9316506.1"/>
    </source>
</evidence>
<keyword evidence="6" id="KW-0325">Glycoprotein</keyword>
<accession>A0AAU9IRZ2</accession>
<keyword evidence="9" id="KW-1133">Transmembrane helix</keyword>
<dbReference type="InterPro" id="IPR029058">
    <property type="entry name" value="AB_hydrolase_fold"/>
</dbReference>
<dbReference type="AlphaFoldDB" id="A0AAU9IRZ2"/>
<feature type="active site" description="Charge relay system" evidence="8">
    <location>
        <position position="347"/>
    </location>
</feature>
<evidence type="ECO:0000259" key="10">
    <source>
        <dbReference type="Pfam" id="PF04083"/>
    </source>
</evidence>
<evidence type="ECO:0000256" key="2">
    <source>
        <dbReference type="ARBA" id="ARBA00022729"/>
    </source>
</evidence>
<keyword evidence="3 7" id="KW-0378">Hydrolase</keyword>
<organism evidence="11 12">
    <name type="scientific">Blepharisma stoltei</name>
    <dbReference type="NCBI Taxonomy" id="1481888"/>
    <lineage>
        <taxon>Eukaryota</taxon>
        <taxon>Sar</taxon>
        <taxon>Alveolata</taxon>
        <taxon>Ciliophora</taxon>
        <taxon>Postciliodesmatophora</taxon>
        <taxon>Heterotrichea</taxon>
        <taxon>Heterotrichida</taxon>
        <taxon>Blepharismidae</taxon>
        <taxon>Blepharisma</taxon>
    </lineage>
</organism>
<keyword evidence="9" id="KW-0472">Membrane</keyword>
<dbReference type="FunFam" id="3.40.50.1820:FF:000057">
    <property type="entry name" value="Lipase"/>
    <property type="match status" value="1"/>
</dbReference>
<evidence type="ECO:0000256" key="3">
    <source>
        <dbReference type="ARBA" id="ARBA00022801"/>
    </source>
</evidence>
<evidence type="ECO:0000256" key="8">
    <source>
        <dbReference type="PIRSR" id="PIRSR000862-1"/>
    </source>
</evidence>
<keyword evidence="9" id="KW-0812">Transmembrane</keyword>
<sequence>MDQQKLRVYLFRIFSFLKWILIPFGICLVISHKIEQTDIPPQATFTFEEHCKFYNYSFEKYTVTTDDDYILSLYRIPGKNPGPPVLLIHGLSNSANCFIVNQCAHPPAFILADQNFDIWLGNCRGSHLSRGHKYWNATIDEQYWDWSFPDIALYDLPAFVSFVKNHTGHEKIGMVGHSQGAAAILWMLGYYPHMKDDLAVGVLIGTSGSIFTSESPYIQFLSSSWLHFLCEVIGINVISDWSDDLFLTKFIQAFPEIAILIAHDLYDIKLNSGLPEHLGTYYHRMRGGTSIKNLKFWRQAVNNQSKNPKLYDYGPEENIKKYGSSNPPSINFMDIETPLAVINGKYDLAVPQKDSLVLKESIKKEKLVFYHDEYPHDHGGLMFSCNMTYFYQDVTQLLKKYLSQ</sequence>
<evidence type="ECO:0000313" key="12">
    <source>
        <dbReference type="Proteomes" id="UP001162131"/>
    </source>
</evidence>
<keyword evidence="2" id="KW-0732">Signal</keyword>
<dbReference type="EMBL" id="CAJZBQ010000016">
    <property type="protein sequence ID" value="CAG9316506.1"/>
    <property type="molecule type" value="Genomic_DNA"/>
</dbReference>
<keyword evidence="5" id="KW-0443">Lipid metabolism</keyword>
<evidence type="ECO:0000256" key="7">
    <source>
        <dbReference type="PIRNR" id="PIRNR000862"/>
    </source>
</evidence>
<dbReference type="PIRSF" id="PIRSF000862">
    <property type="entry name" value="Steryl_ester_lip"/>
    <property type="match status" value="1"/>
</dbReference>
<dbReference type="SUPFAM" id="SSF53474">
    <property type="entry name" value="alpha/beta-Hydrolases"/>
    <property type="match status" value="1"/>
</dbReference>
<evidence type="ECO:0000256" key="5">
    <source>
        <dbReference type="ARBA" id="ARBA00023098"/>
    </source>
</evidence>
<comment type="caution">
    <text evidence="11">The sequence shown here is derived from an EMBL/GenBank/DDBJ whole genome shotgun (WGS) entry which is preliminary data.</text>
</comment>
<feature type="transmembrane region" description="Helical" evidence="9">
    <location>
        <begin position="9"/>
        <end position="31"/>
    </location>
</feature>
<evidence type="ECO:0000256" key="4">
    <source>
        <dbReference type="ARBA" id="ARBA00022963"/>
    </source>
</evidence>
<feature type="active site" description="Nucleophile" evidence="8">
    <location>
        <position position="178"/>
    </location>
</feature>
<keyword evidence="12" id="KW-1185">Reference proteome</keyword>
<dbReference type="InterPro" id="IPR025483">
    <property type="entry name" value="Lipase_euk"/>
</dbReference>
<dbReference type="GO" id="GO:0016788">
    <property type="term" value="F:hydrolase activity, acting on ester bonds"/>
    <property type="evidence" value="ECO:0007669"/>
    <property type="project" value="InterPro"/>
</dbReference>
<dbReference type="GO" id="GO:0016042">
    <property type="term" value="P:lipid catabolic process"/>
    <property type="evidence" value="ECO:0007669"/>
    <property type="project" value="UniProtKB-KW"/>
</dbReference>
<feature type="active site" description="Charge relay system" evidence="8">
    <location>
        <position position="376"/>
    </location>
</feature>
<comment type="similarity">
    <text evidence="1 7">Belongs to the AB hydrolase superfamily. Lipase family.</text>
</comment>
<evidence type="ECO:0000256" key="6">
    <source>
        <dbReference type="ARBA" id="ARBA00023180"/>
    </source>
</evidence>
<dbReference type="Pfam" id="PF04083">
    <property type="entry name" value="Abhydro_lipase"/>
    <property type="match status" value="1"/>
</dbReference>
<evidence type="ECO:0000256" key="1">
    <source>
        <dbReference type="ARBA" id="ARBA00010701"/>
    </source>
</evidence>
<dbReference type="Proteomes" id="UP001162131">
    <property type="component" value="Unassembled WGS sequence"/>
</dbReference>
<protein>
    <recommendedName>
        <fullName evidence="7">Lipase</fullName>
    </recommendedName>
</protein>
<proteinExistence type="inferred from homology"/>
<name>A0AAU9IRZ2_9CILI</name>
<gene>
    <name evidence="11" type="ORF">BSTOLATCC_MIC16616</name>
</gene>
<reference evidence="11" key="1">
    <citation type="submission" date="2021-09" db="EMBL/GenBank/DDBJ databases">
        <authorList>
            <consortium name="AG Swart"/>
            <person name="Singh M."/>
            <person name="Singh A."/>
            <person name="Seah K."/>
            <person name="Emmerich C."/>
        </authorList>
    </citation>
    <scope>NUCLEOTIDE SEQUENCE</scope>
    <source>
        <strain evidence="11">ATCC30299</strain>
    </source>
</reference>
<keyword evidence="4 7" id="KW-0442">Lipid degradation</keyword>
<dbReference type="Gene3D" id="3.40.50.1820">
    <property type="entry name" value="alpha/beta hydrolase"/>
    <property type="match status" value="1"/>
</dbReference>
<feature type="domain" description="Partial AB-hydrolase lipase" evidence="10">
    <location>
        <begin position="48"/>
        <end position="101"/>
    </location>
</feature>
<dbReference type="InterPro" id="IPR006693">
    <property type="entry name" value="AB_hydrolase_lipase"/>
</dbReference>
<evidence type="ECO:0000256" key="9">
    <source>
        <dbReference type="SAM" id="Phobius"/>
    </source>
</evidence>
<dbReference type="PANTHER" id="PTHR11005">
    <property type="entry name" value="LYSOSOMAL ACID LIPASE-RELATED"/>
    <property type="match status" value="1"/>
</dbReference>